<evidence type="ECO:0000313" key="2">
    <source>
        <dbReference type="Proteomes" id="UP001144372"/>
    </source>
</evidence>
<dbReference type="Proteomes" id="UP001144372">
    <property type="component" value="Unassembled WGS sequence"/>
</dbReference>
<keyword evidence="1" id="KW-0548">Nucleotidyltransferase</keyword>
<evidence type="ECO:0000313" key="1">
    <source>
        <dbReference type="EMBL" id="GLI36411.1"/>
    </source>
</evidence>
<dbReference type="SUPFAM" id="SSF52374">
    <property type="entry name" value="Nucleotidylyl transferase"/>
    <property type="match status" value="1"/>
</dbReference>
<accession>A0A9W6FWX4</accession>
<gene>
    <name evidence="1" type="ORF">DAMNIGENAA_38440</name>
</gene>
<dbReference type="RefSeq" id="WP_281796819.1">
    <property type="nucleotide sequence ID" value="NZ_BSDR01000001.1"/>
</dbReference>
<comment type="caution">
    <text evidence="1">The sequence shown here is derived from an EMBL/GenBank/DDBJ whole genome shotgun (WGS) entry which is preliminary data.</text>
</comment>
<keyword evidence="2" id="KW-1185">Reference proteome</keyword>
<proteinExistence type="predicted"/>
<dbReference type="AlphaFoldDB" id="A0A9W6FWX4"/>
<dbReference type="GO" id="GO:0016779">
    <property type="term" value="F:nucleotidyltransferase activity"/>
    <property type="evidence" value="ECO:0007669"/>
    <property type="project" value="UniProtKB-KW"/>
</dbReference>
<keyword evidence="1" id="KW-0808">Transferase</keyword>
<dbReference type="Gene3D" id="3.40.50.620">
    <property type="entry name" value="HUPs"/>
    <property type="match status" value="1"/>
</dbReference>
<name>A0A9W6FWX4_9BACT</name>
<sequence>MVELGVIHGRFHVLHNDHLKYLLAGKARCRHLVVGITNPDPLLTRDDAADPHRSSPQANPLTYFERYSMTRNVLIEAGVHHLDFSIVPFPINLPELYRYYVPMDALFFLTIYDEWGRRKLDRFRSMGLRTEVLWEKKREDKGLSASDIRRSMALGEPWEHLVPPATAALMHLWNIPERLRTLQSF</sequence>
<protein>
    <submittedName>
        <fullName evidence="1">Nicotinamide-nucleotide adenylyltransferase</fullName>
    </submittedName>
</protein>
<dbReference type="InterPro" id="IPR014729">
    <property type="entry name" value="Rossmann-like_a/b/a_fold"/>
</dbReference>
<reference evidence="1" key="1">
    <citation type="submission" date="2022-12" db="EMBL/GenBank/DDBJ databases">
        <title>Reference genome sequencing for broad-spectrum identification of bacterial and archaeal isolates by mass spectrometry.</title>
        <authorList>
            <person name="Sekiguchi Y."/>
            <person name="Tourlousse D.M."/>
        </authorList>
    </citation>
    <scope>NUCLEOTIDE SEQUENCE</scope>
    <source>
        <strain evidence="1">ASRB1</strain>
    </source>
</reference>
<dbReference type="EMBL" id="BSDR01000001">
    <property type="protein sequence ID" value="GLI36411.1"/>
    <property type="molecule type" value="Genomic_DNA"/>
</dbReference>
<organism evidence="1 2">
    <name type="scientific">Desulforhabdus amnigena</name>
    <dbReference type="NCBI Taxonomy" id="40218"/>
    <lineage>
        <taxon>Bacteria</taxon>
        <taxon>Pseudomonadati</taxon>
        <taxon>Thermodesulfobacteriota</taxon>
        <taxon>Syntrophobacteria</taxon>
        <taxon>Syntrophobacterales</taxon>
        <taxon>Syntrophobacteraceae</taxon>
        <taxon>Desulforhabdus</taxon>
    </lineage>
</organism>